<dbReference type="EMBL" id="CP002077">
    <property type="protein sequence ID" value="ADK87027.1"/>
    <property type="molecule type" value="Genomic_DNA"/>
</dbReference>
<dbReference type="InterPro" id="IPR036986">
    <property type="entry name" value="S4_RNA-bd_sf"/>
</dbReference>
<comment type="subunit">
    <text evidence="8">Homodimer.</text>
</comment>
<dbReference type="InterPro" id="IPR002942">
    <property type="entry name" value="S4_RNA-bd"/>
</dbReference>
<dbReference type="PROSITE" id="PS00178">
    <property type="entry name" value="AA_TRNA_LIGASE_I"/>
    <property type="match status" value="1"/>
</dbReference>
<comment type="subcellular location">
    <subcellularLocation>
        <location evidence="8">Cytoplasm</location>
    </subcellularLocation>
</comment>
<dbReference type="GeneID" id="66608643"/>
<dbReference type="PaxDb" id="722438-MPNE_0779"/>
<dbReference type="Gene3D" id="3.40.50.620">
    <property type="entry name" value="HUPs"/>
    <property type="match status" value="1"/>
</dbReference>
<dbReference type="EC" id="6.1.1.1" evidence="8"/>
<protein>
    <recommendedName>
        <fullName evidence="8">Tyrosine--tRNA ligase</fullName>
        <ecNumber evidence="8">6.1.1.1</ecNumber>
    </recommendedName>
    <alternativeName>
        <fullName evidence="8">Tyrosyl-tRNA synthetase</fullName>
        <shortName evidence="8">TyrRS</shortName>
    </alternativeName>
</protein>
<keyword evidence="5 8" id="KW-0648">Protein biosynthesis</keyword>
<dbReference type="NCBIfam" id="TIGR00234">
    <property type="entry name" value="tyrS"/>
    <property type="match status" value="1"/>
</dbReference>
<feature type="binding site" evidence="8">
    <location>
        <position position="170"/>
    </location>
    <ligand>
        <name>L-tyrosine</name>
        <dbReference type="ChEBI" id="CHEBI:58315"/>
    </ligand>
</feature>
<dbReference type="HAMAP" id="MF_02006">
    <property type="entry name" value="Tyr_tRNA_synth_type1"/>
    <property type="match status" value="1"/>
</dbReference>
<organism evidence="11 12">
    <name type="scientific">Mycoplasmoides pneumoniae (strain ATCC 15531 / DSM 23978 / CIP 103766 / NBRC 14401 / NCTC 10119 / FH)</name>
    <name type="common">Mycoplasma pneumoniae</name>
    <dbReference type="NCBI Taxonomy" id="722438"/>
    <lineage>
        <taxon>Bacteria</taxon>
        <taxon>Bacillati</taxon>
        <taxon>Mycoplasmatota</taxon>
        <taxon>Mycoplasmoidales</taxon>
        <taxon>Mycoplasmoidaceae</taxon>
        <taxon>Mycoplasmoides</taxon>
    </lineage>
</organism>
<sequence length="399" mass="44622">MTKDLLALLKERGLFVQANFEKELKQLLNQGSFAFYVGFDPTAPSLHIGNYVLLHVAQIFQAMGHIPHVLLGSGTALIGDPTGRMELRQMMSRETIAENTRNIKKQIRRFLGSNVVFCQNETWLKKLNYIEVIRELGPCFSVNKMLATDAFSARWERGLTLMELNYMVLQAYDFYYLNQKYGVQLQIGGSDQWANILAGADLIRRKTQKQVYGMTTNLLVKANGEKMGKSASGALWLDPQKTSPYDFYQYWINLDDASLQKVFLMLTKLDTKAIETLCNLKGAAIKEAKAKLAFELTDAIHGTKAALAAQAKSARIFAFQPDTETKTVRAGTRLVDVIVDLGLVVSRSEARRVIQQGGLTINQEKVTDVEMVLQASSQPLVIGKGKKRFVTVQVIANTK</sequence>
<dbReference type="CDD" id="cd00165">
    <property type="entry name" value="S4"/>
    <property type="match status" value="1"/>
</dbReference>
<dbReference type="GO" id="GO:0005524">
    <property type="term" value="F:ATP binding"/>
    <property type="evidence" value="ECO:0007669"/>
    <property type="project" value="UniProtKB-UniRule"/>
</dbReference>
<feature type="short sequence motif" description="'KMSKS' region" evidence="8">
    <location>
        <begin position="226"/>
        <end position="230"/>
    </location>
</feature>
<evidence type="ECO:0000256" key="7">
    <source>
        <dbReference type="ARBA" id="ARBA00048248"/>
    </source>
</evidence>
<dbReference type="PANTHER" id="PTHR11766">
    <property type="entry name" value="TYROSYL-TRNA SYNTHETASE"/>
    <property type="match status" value="1"/>
</dbReference>
<dbReference type="GO" id="GO:0003723">
    <property type="term" value="F:RNA binding"/>
    <property type="evidence" value="ECO:0007669"/>
    <property type="project" value="UniProtKB-KW"/>
</dbReference>
<dbReference type="SUPFAM" id="SSF52374">
    <property type="entry name" value="Nucleotidylyl transferase"/>
    <property type="match status" value="1"/>
</dbReference>
<dbReference type="InterPro" id="IPR001412">
    <property type="entry name" value="aa-tRNA-synth_I_CS"/>
</dbReference>
<dbReference type="InterPro" id="IPR054608">
    <property type="entry name" value="SYY-like_C"/>
</dbReference>
<keyword evidence="2 8" id="KW-0547">Nucleotide-binding</keyword>
<evidence type="ECO:0000313" key="11">
    <source>
        <dbReference type="EMBL" id="ADK87027.1"/>
    </source>
</evidence>
<dbReference type="InterPro" id="IPR002305">
    <property type="entry name" value="aa-tRNA-synth_Ic"/>
</dbReference>
<evidence type="ECO:0000256" key="3">
    <source>
        <dbReference type="ARBA" id="ARBA00022840"/>
    </source>
</evidence>
<dbReference type="CDD" id="cd00805">
    <property type="entry name" value="TyrRS_core"/>
    <property type="match status" value="1"/>
</dbReference>
<dbReference type="RefSeq" id="WP_014325672.1">
    <property type="nucleotide sequence ID" value="NZ_CP010546.1"/>
</dbReference>
<evidence type="ECO:0000313" key="12">
    <source>
        <dbReference type="Proteomes" id="UP000007756"/>
    </source>
</evidence>
<dbReference type="PROSITE" id="PS50889">
    <property type="entry name" value="S4"/>
    <property type="match status" value="1"/>
</dbReference>
<keyword evidence="3 8" id="KW-0067">ATP-binding</keyword>
<proteinExistence type="inferred from homology"/>
<evidence type="ECO:0000256" key="6">
    <source>
        <dbReference type="ARBA" id="ARBA00023146"/>
    </source>
</evidence>
<evidence type="ECO:0000256" key="4">
    <source>
        <dbReference type="ARBA" id="ARBA00022884"/>
    </source>
</evidence>
<dbReference type="GO" id="GO:0006437">
    <property type="term" value="P:tyrosyl-tRNA aminoacylation"/>
    <property type="evidence" value="ECO:0007669"/>
    <property type="project" value="UniProtKB-UniRule"/>
</dbReference>
<feature type="short sequence motif" description="'HIGH' region" evidence="8">
    <location>
        <begin position="41"/>
        <end position="50"/>
    </location>
</feature>
<evidence type="ECO:0000256" key="1">
    <source>
        <dbReference type="ARBA" id="ARBA00022598"/>
    </source>
</evidence>
<evidence type="ECO:0000256" key="9">
    <source>
        <dbReference type="PROSITE-ProRule" id="PRU00182"/>
    </source>
</evidence>
<dbReference type="PANTHER" id="PTHR11766:SF0">
    <property type="entry name" value="TYROSINE--TRNA LIGASE, MITOCHONDRIAL"/>
    <property type="match status" value="1"/>
</dbReference>
<comment type="similarity">
    <text evidence="8">Belongs to the class-I aminoacyl-tRNA synthetase family. TyrS type 1 subfamily.</text>
</comment>
<dbReference type="PRINTS" id="PR01040">
    <property type="entry name" value="TRNASYNTHTYR"/>
</dbReference>
<dbReference type="KEGG" id="mpj:MPNE_0779"/>
<dbReference type="GO" id="GO:0004831">
    <property type="term" value="F:tyrosine-tRNA ligase activity"/>
    <property type="evidence" value="ECO:0007669"/>
    <property type="project" value="UniProtKB-UniRule"/>
</dbReference>
<dbReference type="Pfam" id="PF00579">
    <property type="entry name" value="tRNA-synt_1b"/>
    <property type="match status" value="1"/>
</dbReference>
<dbReference type="GO" id="GO:0005829">
    <property type="term" value="C:cytosol"/>
    <property type="evidence" value="ECO:0007669"/>
    <property type="project" value="TreeGrafter"/>
</dbReference>
<dbReference type="eggNOG" id="COG0162">
    <property type="taxonomic scope" value="Bacteria"/>
</dbReference>
<keyword evidence="4 9" id="KW-0694">RNA-binding</keyword>
<comment type="catalytic activity">
    <reaction evidence="7 8">
        <text>tRNA(Tyr) + L-tyrosine + ATP = L-tyrosyl-tRNA(Tyr) + AMP + diphosphate + H(+)</text>
        <dbReference type="Rhea" id="RHEA:10220"/>
        <dbReference type="Rhea" id="RHEA-COMP:9706"/>
        <dbReference type="Rhea" id="RHEA-COMP:9707"/>
        <dbReference type="ChEBI" id="CHEBI:15378"/>
        <dbReference type="ChEBI" id="CHEBI:30616"/>
        <dbReference type="ChEBI" id="CHEBI:33019"/>
        <dbReference type="ChEBI" id="CHEBI:58315"/>
        <dbReference type="ChEBI" id="CHEBI:78442"/>
        <dbReference type="ChEBI" id="CHEBI:78536"/>
        <dbReference type="ChEBI" id="CHEBI:456215"/>
        <dbReference type="EC" id="6.1.1.1"/>
    </reaction>
</comment>
<dbReference type="InterPro" id="IPR002307">
    <property type="entry name" value="Tyr-tRNA-ligase"/>
</dbReference>
<dbReference type="HOGENOM" id="CLU_024003_0_3_14"/>
<dbReference type="InterPro" id="IPR014729">
    <property type="entry name" value="Rossmann-like_a/b/a_fold"/>
</dbReference>
<keyword evidence="1 8" id="KW-0436">Ligase</keyword>
<reference evidence="11 12" key="1">
    <citation type="journal article" date="2010" name="Appl. Environ. Microbiol.">
        <title>Targeted chromosomal knockouts in Mycoplasma pneumoniae.</title>
        <authorList>
            <person name="Krishnakumar R."/>
            <person name="Assad-Garcia N."/>
            <person name="Benders G.A."/>
            <person name="Phan Q."/>
            <person name="Montague M.G."/>
            <person name="Glass J.I."/>
        </authorList>
    </citation>
    <scope>NUCLEOTIDE SEQUENCE [LARGE SCALE GENOMIC DNA]</scope>
    <source>
        <strain evidence="12">ATCC 15531 / DSM 22911 / NBRC 14401 / NCTC 10119 / FH</strain>
    </source>
</reference>
<keyword evidence="8" id="KW-0963">Cytoplasm</keyword>
<feature type="binding site" evidence="8">
    <location>
        <position position="36"/>
    </location>
    <ligand>
        <name>L-tyrosine</name>
        <dbReference type="ChEBI" id="CHEBI:58315"/>
    </ligand>
</feature>
<evidence type="ECO:0000256" key="5">
    <source>
        <dbReference type="ARBA" id="ARBA00022917"/>
    </source>
</evidence>
<dbReference type="PATRIC" id="fig|722438.3.peg.758"/>
<dbReference type="STRING" id="722438.F539_03755"/>
<dbReference type="SUPFAM" id="SSF55174">
    <property type="entry name" value="Alpha-L RNA-binding motif"/>
    <property type="match status" value="1"/>
</dbReference>
<evidence type="ECO:0000256" key="2">
    <source>
        <dbReference type="ARBA" id="ARBA00022741"/>
    </source>
</evidence>
<feature type="binding site" evidence="8">
    <location>
        <position position="166"/>
    </location>
    <ligand>
        <name>L-tyrosine</name>
        <dbReference type="ChEBI" id="CHEBI:58315"/>
    </ligand>
</feature>
<keyword evidence="6 8" id="KW-0030">Aminoacyl-tRNA synthetase</keyword>
<gene>
    <name evidence="8 11" type="primary">tyrS</name>
    <name evidence="11" type="ordered locus">MPNE_0779</name>
</gene>
<name>A0A0H3DMR8_MYCPB</name>
<feature type="binding site" evidence="8">
    <location>
        <position position="229"/>
    </location>
    <ligand>
        <name>ATP</name>
        <dbReference type="ChEBI" id="CHEBI:30616"/>
    </ligand>
</feature>
<dbReference type="AlphaFoldDB" id="A0A0H3DMR8"/>
<accession>A0A0H3DMR8</accession>
<dbReference type="InterPro" id="IPR024107">
    <property type="entry name" value="Tyr-tRNA-ligase_bac_1"/>
</dbReference>
<comment type="function">
    <text evidence="8">Catalyzes the attachment of tyrosine to tRNA(Tyr) in a two-step reaction: tyrosine is first activated by ATP to form Tyr-AMP and then transferred to the acceptor end of tRNA(Tyr).</text>
</comment>
<dbReference type="Pfam" id="PF22421">
    <property type="entry name" value="SYY_C-terminal"/>
    <property type="match status" value="1"/>
</dbReference>
<dbReference type="Proteomes" id="UP000007756">
    <property type="component" value="Chromosome"/>
</dbReference>
<evidence type="ECO:0000259" key="10">
    <source>
        <dbReference type="SMART" id="SM00363"/>
    </source>
</evidence>
<dbReference type="Gene3D" id="1.10.240.10">
    <property type="entry name" value="Tyrosyl-Transfer RNA Synthetase"/>
    <property type="match status" value="1"/>
</dbReference>
<dbReference type="Gene3D" id="3.10.290.10">
    <property type="entry name" value="RNA-binding S4 domain"/>
    <property type="match status" value="1"/>
</dbReference>
<evidence type="ECO:0000256" key="8">
    <source>
        <dbReference type="HAMAP-Rule" id="MF_02006"/>
    </source>
</evidence>
<feature type="domain" description="RNA-binding S4" evidence="10">
    <location>
        <begin position="333"/>
        <end position="396"/>
    </location>
</feature>
<dbReference type="InterPro" id="IPR024088">
    <property type="entry name" value="Tyr-tRNA-ligase_bac-type"/>
</dbReference>
<dbReference type="SMART" id="SM00363">
    <property type="entry name" value="S4"/>
    <property type="match status" value="1"/>
</dbReference>